<dbReference type="HOGENOM" id="CLU_1869115_0_0_1"/>
<dbReference type="InParanoid" id="A0CDF5"/>
<evidence type="ECO:0000313" key="1">
    <source>
        <dbReference type="EMBL" id="CAK68822.1"/>
    </source>
</evidence>
<dbReference type="RefSeq" id="XP_001436219.1">
    <property type="nucleotide sequence ID" value="XM_001436182.1"/>
</dbReference>
<dbReference type="OMA" id="PEYLGVY"/>
<dbReference type="GeneID" id="5022004"/>
<dbReference type="Proteomes" id="UP000000600">
    <property type="component" value="Unassembled WGS sequence"/>
</dbReference>
<sequence length="137" mass="16139">MQMFMKQELFQQKQQIRKTLSNGSTLQTSELPEYLGVYTIAEENEEQAKFYSKQPTPSYVHYQNHTKQVMNLMKNTHKQLSPVIGTKKLEANLVGSIDFNQFTRLMKAIYYPTKQNKKQDIIKKRAVSEKIFQKQTQ</sequence>
<reference evidence="1 2" key="1">
    <citation type="journal article" date="2006" name="Nature">
        <title>Global trends of whole-genome duplications revealed by the ciliate Paramecium tetraurelia.</title>
        <authorList>
            <consortium name="Genoscope"/>
            <person name="Aury J.-M."/>
            <person name="Jaillon O."/>
            <person name="Duret L."/>
            <person name="Noel B."/>
            <person name="Jubin C."/>
            <person name="Porcel B.M."/>
            <person name="Segurens B."/>
            <person name="Daubin V."/>
            <person name="Anthouard V."/>
            <person name="Aiach N."/>
            <person name="Arnaiz O."/>
            <person name="Billaut A."/>
            <person name="Beisson J."/>
            <person name="Blanc I."/>
            <person name="Bouhouche K."/>
            <person name="Camara F."/>
            <person name="Duharcourt S."/>
            <person name="Guigo R."/>
            <person name="Gogendeau D."/>
            <person name="Katinka M."/>
            <person name="Keller A.-M."/>
            <person name="Kissmehl R."/>
            <person name="Klotz C."/>
            <person name="Koll F."/>
            <person name="Le Moue A."/>
            <person name="Lepere C."/>
            <person name="Malinsky S."/>
            <person name="Nowacki M."/>
            <person name="Nowak J.K."/>
            <person name="Plattner H."/>
            <person name="Poulain J."/>
            <person name="Ruiz F."/>
            <person name="Serrano V."/>
            <person name="Zagulski M."/>
            <person name="Dessen P."/>
            <person name="Betermier M."/>
            <person name="Weissenbach J."/>
            <person name="Scarpelli C."/>
            <person name="Schachter V."/>
            <person name="Sperling L."/>
            <person name="Meyer E."/>
            <person name="Cohen J."/>
            <person name="Wincker P."/>
        </authorList>
    </citation>
    <scope>NUCLEOTIDE SEQUENCE [LARGE SCALE GENOMIC DNA]</scope>
    <source>
        <strain evidence="1 2">Stock d4-2</strain>
    </source>
</reference>
<dbReference type="KEGG" id="ptm:GSPATT00007033001"/>
<evidence type="ECO:0000313" key="2">
    <source>
        <dbReference type="Proteomes" id="UP000000600"/>
    </source>
</evidence>
<dbReference type="OrthoDB" id="294563at2759"/>
<proteinExistence type="predicted"/>
<dbReference type="EMBL" id="CT868063">
    <property type="protein sequence ID" value="CAK68822.1"/>
    <property type="molecule type" value="Genomic_DNA"/>
</dbReference>
<accession>A0CDF5</accession>
<name>A0CDF5_PARTE</name>
<protein>
    <submittedName>
        <fullName evidence="1">Uncharacterized protein</fullName>
    </submittedName>
</protein>
<dbReference type="AlphaFoldDB" id="A0CDF5"/>
<keyword evidence="2" id="KW-1185">Reference proteome</keyword>
<gene>
    <name evidence="1" type="ORF">GSPATT00007033001</name>
</gene>
<organism evidence="1 2">
    <name type="scientific">Paramecium tetraurelia</name>
    <dbReference type="NCBI Taxonomy" id="5888"/>
    <lineage>
        <taxon>Eukaryota</taxon>
        <taxon>Sar</taxon>
        <taxon>Alveolata</taxon>
        <taxon>Ciliophora</taxon>
        <taxon>Intramacronucleata</taxon>
        <taxon>Oligohymenophorea</taxon>
        <taxon>Peniculida</taxon>
        <taxon>Parameciidae</taxon>
        <taxon>Paramecium</taxon>
    </lineage>
</organism>